<evidence type="ECO:0000256" key="6">
    <source>
        <dbReference type="SAM" id="Phobius"/>
    </source>
</evidence>
<feature type="transmembrane region" description="Helical" evidence="6">
    <location>
        <begin position="376"/>
        <end position="400"/>
    </location>
</feature>
<feature type="transmembrane region" description="Helical" evidence="6">
    <location>
        <begin position="317"/>
        <end position="333"/>
    </location>
</feature>
<evidence type="ECO:0000313" key="8">
    <source>
        <dbReference type="EMBL" id="MFC5747690.1"/>
    </source>
</evidence>
<dbReference type="PROSITE" id="PS50850">
    <property type="entry name" value="MFS"/>
    <property type="match status" value="1"/>
</dbReference>
<evidence type="ECO:0000256" key="1">
    <source>
        <dbReference type="ARBA" id="ARBA00004651"/>
    </source>
</evidence>
<dbReference type="SUPFAM" id="SSF103473">
    <property type="entry name" value="MFS general substrate transporter"/>
    <property type="match status" value="1"/>
</dbReference>
<feature type="transmembrane region" description="Helical" evidence="6">
    <location>
        <begin position="115"/>
        <end position="135"/>
    </location>
</feature>
<feature type="transmembrane region" description="Helical" evidence="6">
    <location>
        <begin position="252"/>
        <end position="275"/>
    </location>
</feature>
<feature type="transmembrane region" description="Helical" evidence="6">
    <location>
        <begin position="197"/>
        <end position="216"/>
    </location>
</feature>
<dbReference type="InterPro" id="IPR020846">
    <property type="entry name" value="MFS_dom"/>
</dbReference>
<evidence type="ECO:0000256" key="2">
    <source>
        <dbReference type="ARBA" id="ARBA00022448"/>
    </source>
</evidence>
<keyword evidence="3 6" id="KW-0812">Transmembrane</keyword>
<dbReference type="PANTHER" id="PTHR23519:SF1">
    <property type="entry name" value="AUTOPHAGY-RELATED PROTEIN 22"/>
    <property type="match status" value="1"/>
</dbReference>
<dbReference type="PANTHER" id="PTHR23519">
    <property type="entry name" value="AUTOPHAGY-RELATED PROTEIN 22"/>
    <property type="match status" value="1"/>
</dbReference>
<evidence type="ECO:0000313" key="9">
    <source>
        <dbReference type="Proteomes" id="UP001596074"/>
    </source>
</evidence>
<evidence type="ECO:0000256" key="5">
    <source>
        <dbReference type="ARBA" id="ARBA00023136"/>
    </source>
</evidence>
<feature type="transmembrane region" description="Helical" evidence="6">
    <location>
        <begin position="287"/>
        <end position="305"/>
    </location>
</feature>
<proteinExistence type="predicted"/>
<evidence type="ECO:0000256" key="4">
    <source>
        <dbReference type="ARBA" id="ARBA00022989"/>
    </source>
</evidence>
<feature type="transmembrane region" description="Helical" evidence="6">
    <location>
        <begin position="59"/>
        <end position="78"/>
    </location>
</feature>
<comment type="caution">
    <text evidence="8">The sequence shown here is derived from an EMBL/GenBank/DDBJ whole genome shotgun (WGS) entry which is preliminary data.</text>
</comment>
<dbReference type="RefSeq" id="WP_378283309.1">
    <property type="nucleotide sequence ID" value="NZ_JBHSON010000024.1"/>
</dbReference>
<dbReference type="InterPro" id="IPR050495">
    <property type="entry name" value="ATG22/LtaA_families"/>
</dbReference>
<feature type="transmembrane region" description="Helical" evidence="6">
    <location>
        <begin position="90"/>
        <end position="109"/>
    </location>
</feature>
<feature type="domain" description="Major facilitator superfamily (MFS) profile" evidence="7">
    <location>
        <begin position="1"/>
        <end position="430"/>
    </location>
</feature>
<dbReference type="InterPro" id="IPR036259">
    <property type="entry name" value="MFS_trans_sf"/>
</dbReference>
<evidence type="ECO:0000259" key="7">
    <source>
        <dbReference type="PROSITE" id="PS50850"/>
    </source>
</evidence>
<gene>
    <name evidence="8" type="ORF">ACFPZN_18845</name>
</gene>
<keyword evidence="2" id="KW-0813">Transport</keyword>
<dbReference type="Gene3D" id="1.20.1250.20">
    <property type="entry name" value="MFS general substrate transporter like domains"/>
    <property type="match status" value="1"/>
</dbReference>
<feature type="transmembrane region" description="Helical" evidence="6">
    <location>
        <begin position="23"/>
        <end position="47"/>
    </location>
</feature>
<feature type="transmembrane region" description="Helical" evidence="6">
    <location>
        <begin position="156"/>
        <end position="177"/>
    </location>
</feature>
<keyword evidence="4 6" id="KW-1133">Transmembrane helix</keyword>
<accession>A0ABW1A3A5</accession>
<name>A0ABW1A3A5_9ACTN</name>
<dbReference type="Proteomes" id="UP001596074">
    <property type="component" value="Unassembled WGS sequence"/>
</dbReference>
<reference evidence="9" key="1">
    <citation type="journal article" date="2019" name="Int. J. Syst. Evol. Microbiol.">
        <title>The Global Catalogue of Microorganisms (GCM) 10K type strain sequencing project: providing services to taxonomists for standard genome sequencing and annotation.</title>
        <authorList>
            <consortium name="The Broad Institute Genomics Platform"/>
            <consortium name="The Broad Institute Genome Sequencing Center for Infectious Disease"/>
            <person name="Wu L."/>
            <person name="Ma J."/>
        </authorList>
    </citation>
    <scope>NUCLEOTIDE SEQUENCE [LARGE SCALE GENOMIC DNA]</scope>
    <source>
        <strain evidence="9">KCTC 42087</strain>
    </source>
</reference>
<feature type="transmembrane region" description="Helical" evidence="6">
    <location>
        <begin position="406"/>
        <end position="425"/>
    </location>
</feature>
<sequence length="432" mass="45664">MHTDVTDSSVATRRSGRQAICWALWDWGASAFHAVILTFVFTVYVTGTVAADEESGSRALGVSLAVAGVFVALLAPVIGRRGDAGGRRKLWLAVHSGLVVACTAGLFFIQDDPSYLLPALVLIAAGSVFFEIAEVNYNAMLTQVSTKATLGRVSGFGWAMGYFGGLIALTVVLFAFVLPDVGLFGVTSEDGLNIRVVALFSALWFALFALPLLLFVPETPASREHVRRGFFAEYAELGRRLKRMWRGERRTLGFLAASAVYREGLAAIFTFGGVVAAGTFGFTTTEVVIFAIGANLTAGVGAVLGGRLDDRFGPKPVIVVALLGLVLVCGALVVLPGKIAFWVCGLTLATFVGPAQSSTRTFLTRIVTPEREGEAFGLYATTGRAVGFLGPLAFSGFIALFNTQRAGMAGITLILLAGLIALLPIRPPESVQ</sequence>
<protein>
    <submittedName>
        <fullName evidence="8">MFS transporter</fullName>
    </submittedName>
</protein>
<dbReference type="Pfam" id="PF11700">
    <property type="entry name" value="ATG22"/>
    <property type="match status" value="1"/>
</dbReference>
<comment type="subcellular location">
    <subcellularLocation>
        <location evidence="1">Cell membrane</location>
        <topology evidence="1">Multi-pass membrane protein</topology>
    </subcellularLocation>
</comment>
<dbReference type="EMBL" id="JBHSON010000024">
    <property type="protein sequence ID" value="MFC5747690.1"/>
    <property type="molecule type" value="Genomic_DNA"/>
</dbReference>
<keyword evidence="9" id="KW-1185">Reference proteome</keyword>
<dbReference type="InterPro" id="IPR024671">
    <property type="entry name" value="Atg22-like"/>
</dbReference>
<organism evidence="8 9">
    <name type="scientific">Actinomadura rugatobispora</name>
    <dbReference type="NCBI Taxonomy" id="1994"/>
    <lineage>
        <taxon>Bacteria</taxon>
        <taxon>Bacillati</taxon>
        <taxon>Actinomycetota</taxon>
        <taxon>Actinomycetes</taxon>
        <taxon>Streptosporangiales</taxon>
        <taxon>Thermomonosporaceae</taxon>
        <taxon>Actinomadura</taxon>
    </lineage>
</organism>
<evidence type="ECO:0000256" key="3">
    <source>
        <dbReference type="ARBA" id="ARBA00022692"/>
    </source>
</evidence>
<keyword evidence="5 6" id="KW-0472">Membrane</keyword>